<dbReference type="InterPro" id="IPR032675">
    <property type="entry name" value="LRR_dom_sf"/>
</dbReference>
<dbReference type="InterPro" id="IPR036047">
    <property type="entry name" value="F-box-like_dom_sf"/>
</dbReference>
<feature type="compositionally biased region" description="Low complexity" evidence="1">
    <location>
        <begin position="94"/>
        <end position="115"/>
    </location>
</feature>
<comment type="caution">
    <text evidence="2">The sequence shown here is derived from an EMBL/GenBank/DDBJ whole genome shotgun (WGS) entry which is preliminary data.</text>
</comment>
<keyword evidence="3" id="KW-1185">Reference proteome</keyword>
<gene>
    <name evidence="2" type="ORF">EC957_006769</name>
</gene>
<dbReference type="SUPFAM" id="SSF81383">
    <property type="entry name" value="F-box domain"/>
    <property type="match status" value="1"/>
</dbReference>
<dbReference type="SUPFAM" id="SSF52047">
    <property type="entry name" value="RNI-like"/>
    <property type="match status" value="1"/>
</dbReference>
<dbReference type="Gene3D" id="3.80.10.10">
    <property type="entry name" value="Ribonuclease Inhibitor"/>
    <property type="match status" value="1"/>
</dbReference>
<dbReference type="Proteomes" id="UP000723463">
    <property type="component" value="Unassembled WGS sequence"/>
</dbReference>
<evidence type="ECO:0008006" key="4">
    <source>
        <dbReference type="Google" id="ProtNLM"/>
    </source>
</evidence>
<sequence>MSIFRIPEIIILIGPYLSTEDLFRFCLVNKTWNASFTPYLWQSLPSERVVTHPYYPHTQLAEAWKHFLPLVEADILYEQRHPFPEEEEDDDNSSRNMNNNRNRSNSSSSSSSGNNDLSLPALSRNGRWIRTLVVYQRSLLRPYQPVQHQVTSLPPLDPSATNTFTVDTTQVLRHRHHHNHNPQFATPELLLHLFKRCPNIRSFNLHGNDKSAAGYFFWKKIMTVGFPGSVRELEIKLDSCVFMVESTILSLMFRQCSPGLQRLSILMDDRNSRRQYRGVNVDTRQDDVGDKPLLALKDLSMRSYGGSYYPSSAVRFLHRCVNLEALAFMILQPMWIPAMKACDQLRHLKADRIAEEQLSLLAKALVNNLPSLDTLHLGRDSNLSWRPKPAELALASVLSAGRAGWRSLNLPLCGKASADALVKHCSTLEELQLQQMDGVTGQHLYRILSTSPWLVKFDVEVVRGTLARISAEDFIDLDPFTDAPTPWPCESSLRVFRARIGGISRPPGTPSPRAPQERSTVQEKDHQNKIYARLARFTHLERLELGTQGVWNTDYDNNNTSPYQEVKDNRGYHLDCLSMTLDSGLQILEGLKKMRVVNVTSMATKIGVREIHWMTKSWPRLEAVKGLKNYDSAMSEGSGGNGGF</sequence>
<proteinExistence type="predicted"/>
<name>A0A9P6EYR6_9FUNG</name>
<dbReference type="AlphaFoldDB" id="A0A9P6EYR6"/>
<evidence type="ECO:0000313" key="2">
    <source>
        <dbReference type="EMBL" id="KAF9538422.1"/>
    </source>
</evidence>
<organism evidence="2 3">
    <name type="scientific">Mortierella hygrophila</name>
    <dbReference type="NCBI Taxonomy" id="979708"/>
    <lineage>
        <taxon>Eukaryota</taxon>
        <taxon>Fungi</taxon>
        <taxon>Fungi incertae sedis</taxon>
        <taxon>Mucoromycota</taxon>
        <taxon>Mortierellomycotina</taxon>
        <taxon>Mortierellomycetes</taxon>
        <taxon>Mortierellales</taxon>
        <taxon>Mortierellaceae</taxon>
        <taxon>Mortierella</taxon>
    </lineage>
</organism>
<evidence type="ECO:0000313" key="3">
    <source>
        <dbReference type="Proteomes" id="UP000723463"/>
    </source>
</evidence>
<accession>A0A9P6EYR6</accession>
<dbReference type="EMBL" id="JAAAXW010000308">
    <property type="protein sequence ID" value="KAF9538422.1"/>
    <property type="molecule type" value="Genomic_DNA"/>
</dbReference>
<feature type="region of interest" description="Disordered" evidence="1">
    <location>
        <begin position="83"/>
        <end position="118"/>
    </location>
</feature>
<reference evidence="2" key="1">
    <citation type="journal article" date="2020" name="Fungal Divers.">
        <title>Resolving the Mortierellaceae phylogeny through synthesis of multi-gene phylogenetics and phylogenomics.</title>
        <authorList>
            <person name="Vandepol N."/>
            <person name="Liber J."/>
            <person name="Desiro A."/>
            <person name="Na H."/>
            <person name="Kennedy M."/>
            <person name="Barry K."/>
            <person name="Grigoriev I.V."/>
            <person name="Miller A.N."/>
            <person name="O'Donnell K."/>
            <person name="Stajich J.E."/>
            <person name="Bonito G."/>
        </authorList>
    </citation>
    <scope>NUCLEOTIDE SEQUENCE</scope>
    <source>
        <strain evidence="2">NRRL 2591</strain>
    </source>
</reference>
<protein>
    <recommendedName>
        <fullName evidence="4">F-box domain-containing protein</fullName>
    </recommendedName>
</protein>
<evidence type="ECO:0000256" key="1">
    <source>
        <dbReference type="SAM" id="MobiDB-lite"/>
    </source>
</evidence>
<feature type="region of interest" description="Disordered" evidence="1">
    <location>
        <begin position="502"/>
        <end position="525"/>
    </location>
</feature>